<dbReference type="InterPro" id="IPR029000">
    <property type="entry name" value="Cyclophilin-like_dom_sf"/>
</dbReference>
<sequence length="117" mass="13826">MRVIEIMIKNEHYKVELENNRSVDVFLERLPLKIKMKELNENEKYGIISPKIPNDSSYSGNIEAGDLMLYGNDCLVLFYKSFYTTYRYTKLGKVIEKDKIEKNIGKDDYNLEIIFTK</sequence>
<dbReference type="Gene3D" id="2.40.100.20">
    <property type="match status" value="1"/>
</dbReference>
<reference evidence="2" key="1">
    <citation type="journal article" date="2021" name="PeerJ">
        <title>Extensive microbial diversity within the chicken gut microbiome revealed by metagenomics and culture.</title>
        <authorList>
            <person name="Gilroy R."/>
            <person name="Ravi A."/>
            <person name="Getino M."/>
            <person name="Pursley I."/>
            <person name="Horton D.L."/>
            <person name="Alikhan N.F."/>
            <person name="Baker D."/>
            <person name="Gharbi K."/>
            <person name="Hall N."/>
            <person name="Watson M."/>
            <person name="Adriaenssens E.M."/>
            <person name="Foster-Nyarko E."/>
            <person name="Jarju S."/>
            <person name="Secka A."/>
            <person name="Antonio M."/>
            <person name="Oren A."/>
            <person name="Chaudhuri R.R."/>
            <person name="La Ragione R."/>
            <person name="Hildebrand F."/>
            <person name="Pallen M.J."/>
        </authorList>
    </citation>
    <scope>NUCLEOTIDE SEQUENCE</scope>
    <source>
        <strain evidence="2">A6-441</strain>
    </source>
</reference>
<protein>
    <recommendedName>
        <fullName evidence="1">Cyclophilin-like domain-containing protein</fullName>
    </recommendedName>
</protein>
<evidence type="ECO:0000259" key="1">
    <source>
        <dbReference type="Pfam" id="PF18050"/>
    </source>
</evidence>
<dbReference type="AlphaFoldDB" id="A0A9E2NYD3"/>
<dbReference type="Pfam" id="PF18050">
    <property type="entry name" value="Cyclophil_like2"/>
    <property type="match status" value="1"/>
</dbReference>
<dbReference type="SUPFAM" id="SSF50891">
    <property type="entry name" value="Cyclophilin-like"/>
    <property type="match status" value="1"/>
</dbReference>
<dbReference type="EMBL" id="JAHLFN010000085">
    <property type="protein sequence ID" value="MBU3843237.1"/>
    <property type="molecule type" value="Genomic_DNA"/>
</dbReference>
<evidence type="ECO:0000313" key="2">
    <source>
        <dbReference type="EMBL" id="MBU3843237.1"/>
    </source>
</evidence>
<dbReference type="Proteomes" id="UP000724657">
    <property type="component" value="Unassembled WGS sequence"/>
</dbReference>
<dbReference type="InterPro" id="IPR041183">
    <property type="entry name" value="Cyclophilin-like"/>
</dbReference>
<evidence type="ECO:0000313" key="3">
    <source>
        <dbReference type="Proteomes" id="UP000724657"/>
    </source>
</evidence>
<organism evidence="2 3">
    <name type="scientific">Candidatus Fusobacterium pullicola</name>
    <dbReference type="NCBI Taxonomy" id="2838601"/>
    <lineage>
        <taxon>Bacteria</taxon>
        <taxon>Fusobacteriati</taxon>
        <taxon>Fusobacteriota</taxon>
        <taxon>Fusobacteriia</taxon>
        <taxon>Fusobacteriales</taxon>
        <taxon>Fusobacteriaceae</taxon>
        <taxon>Fusobacterium</taxon>
    </lineage>
</organism>
<feature type="domain" description="Cyclophilin-like" evidence="1">
    <location>
        <begin position="6"/>
        <end position="110"/>
    </location>
</feature>
<proteinExistence type="predicted"/>
<name>A0A9E2NYD3_9FUSO</name>
<reference evidence="2" key="2">
    <citation type="submission" date="2021-04" db="EMBL/GenBank/DDBJ databases">
        <authorList>
            <person name="Gilroy R."/>
        </authorList>
    </citation>
    <scope>NUCLEOTIDE SEQUENCE</scope>
    <source>
        <strain evidence="2">A6-441</strain>
    </source>
</reference>
<gene>
    <name evidence="2" type="ORF">IAA47_09715</name>
</gene>
<accession>A0A9E2NYD3</accession>
<comment type="caution">
    <text evidence="2">The sequence shown here is derived from an EMBL/GenBank/DDBJ whole genome shotgun (WGS) entry which is preliminary data.</text>
</comment>